<accession>A0ABW1EHH2</accession>
<name>A0ABW1EHH2_9BACT</name>
<dbReference type="RefSeq" id="WP_263341451.1">
    <property type="nucleotide sequence ID" value="NZ_JAGSYH010000007.1"/>
</dbReference>
<evidence type="ECO:0000259" key="9">
    <source>
        <dbReference type="PROSITE" id="PS51755"/>
    </source>
</evidence>
<organism evidence="10 11">
    <name type="scientific">Acidicapsa dinghuensis</name>
    <dbReference type="NCBI Taxonomy" id="2218256"/>
    <lineage>
        <taxon>Bacteria</taxon>
        <taxon>Pseudomonadati</taxon>
        <taxon>Acidobacteriota</taxon>
        <taxon>Terriglobia</taxon>
        <taxon>Terriglobales</taxon>
        <taxon>Acidobacteriaceae</taxon>
        <taxon>Acidicapsa</taxon>
    </lineage>
</organism>
<evidence type="ECO:0000256" key="2">
    <source>
        <dbReference type="ARBA" id="ARBA00023012"/>
    </source>
</evidence>
<evidence type="ECO:0000256" key="5">
    <source>
        <dbReference type="ARBA" id="ARBA00023163"/>
    </source>
</evidence>
<dbReference type="PANTHER" id="PTHR48111:SF22">
    <property type="entry name" value="REGULATOR OF RPOS"/>
    <property type="match status" value="1"/>
</dbReference>
<feature type="modified residue" description="4-aspartylphosphate" evidence="6">
    <location>
        <position position="51"/>
    </location>
</feature>
<dbReference type="InterPro" id="IPR039420">
    <property type="entry name" value="WalR-like"/>
</dbReference>
<evidence type="ECO:0000259" key="8">
    <source>
        <dbReference type="PROSITE" id="PS50110"/>
    </source>
</evidence>
<dbReference type="SMART" id="SM00448">
    <property type="entry name" value="REC"/>
    <property type="match status" value="1"/>
</dbReference>
<dbReference type="Gene3D" id="6.10.250.690">
    <property type="match status" value="1"/>
</dbReference>
<keyword evidence="4 7" id="KW-0238">DNA-binding</keyword>
<evidence type="ECO:0000256" key="7">
    <source>
        <dbReference type="PROSITE-ProRule" id="PRU01091"/>
    </source>
</evidence>
<comment type="caution">
    <text evidence="10">The sequence shown here is derived from an EMBL/GenBank/DDBJ whole genome shotgun (WGS) entry which is preliminary data.</text>
</comment>
<dbReference type="Pfam" id="PF00486">
    <property type="entry name" value="Trans_reg_C"/>
    <property type="match status" value="1"/>
</dbReference>
<evidence type="ECO:0000256" key="4">
    <source>
        <dbReference type="ARBA" id="ARBA00023125"/>
    </source>
</evidence>
<proteinExistence type="predicted"/>
<dbReference type="EMBL" id="JBHSPH010000004">
    <property type="protein sequence ID" value="MFC5863296.1"/>
    <property type="molecule type" value="Genomic_DNA"/>
</dbReference>
<dbReference type="SMART" id="SM00862">
    <property type="entry name" value="Trans_reg_C"/>
    <property type="match status" value="1"/>
</dbReference>
<keyword evidence="2" id="KW-0902">Two-component regulatory system</keyword>
<evidence type="ECO:0000256" key="1">
    <source>
        <dbReference type="ARBA" id="ARBA00022553"/>
    </source>
</evidence>
<keyword evidence="1 6" id="KW-0597">Phosphoprotein</keyword>
<keyword evidence="11" id="KW-1185">Reference proteome</keyword>
<dbReference type="PROSITE" id="PS51755">
    <property type="entry name" value="OMPR_PHOB"/>
    <property type="match status" value="1"/>
</dbReference>
<sequence>MRILVIEDEPRMLELLRRGLQEHDFAVMTAMDGETGLEIATTCEFDAIVLDIGLPRRDGYDVIRTLRERSCTTRVLMLTARDSEDDIIRGLDLGADDYLTKPFSFPEFVARLQSITRRQTQDTNCKIEAGDLAVDLVKRSVTRGNNNIDLSRSEFNLLLSLVRSAGQCVPRQSLMEGVWGANPGVGSGALDVLVNSLRGKIDASYQPKLIHTVRGSGYLLSSSWHTWGQAR</sequence>
<feature type="domain" description="Response regulatory" evidence="8">
    <location>
        <begin position="2"/>
        <end position="116"/>
    </location>
</feature>
<dbReference type="Gene3D" id="1.10.10.10">
    <property type="entry name" value="Winged helix-like DNA-binding domain superfamily/Winged helix DNA-binding domain"/>
    <property type="match status" value="1"/>
</dbReference>
<evidence type="ECO:0000313" key="11">
    <source>
        <dbReference type="Proteomes" id="UP001596091"/>
    </source>
</evidence>
<dbReference type="Pfam" id="PF00072">
    <property type="entry name" value="Response_reg"/>
    <property type="match status" value="1"/>
</dbReference>
<dbReference type="PANTHER" id="PTHR48111">
    <property type="entry name" value="REGULATOR OF RPOS"/>
    <property type="match status" value="1"/>
</dbReference>
<feature type="DNA-binding region" description="OmpR/PhoB-type" evidence="7">
    <location>
        <begin position="124"/>
        <end position="222"/>
    </location>
</feature>
<dbReference type="Proteomes" id="UP001596091">
    <property type="component" value="Unassembled WGS sequence"/>
</dbReference>
<dbReference type="SUPFAM" id="SSF52172">
    <property type="entry name" value="CheY-like"/>
    <property type="match status" value="1"/>
</dbReference>
<evidence type="ECO:0000256" key="3">
    <source>
        <dbReference type="ARBA" id="ARBA00023015"/>
    </source>
</evidence>
<dbReference type="InterPro" id="IPR036388">
    <property type="entry name" value="WH-like_DNA-bd_sf"/>
</dbReference>
<feature type="domain" description="OmpR/PhoB-type" evidence="9">
    <location>
        <begin position="124"/>
        <end position="222"/>
    </location>
</feature>
<protein>
    <submittedName>
        <fullName evidence="10">Response regulator transcription factor</fullName>
    </submittedName>
</protein>
<keyword evidence="3" id="KW-0805">Transcription regulation</keyword>
<dbReference type="Gene3D" id="3.40.50.2300">
    <property type="match status" value="1"/>
</dbReference>
<dbReference type="InterPro" id="IPR001789">
    <property type="entry name" value="Sig_transdc_resp-reg_receiver"/>
</dbReference>
<dbReference type="CDD" id="cd00383">
    <property type="entry name" value="trans_reg_C"/>
    <property type="match status" value="1"/>
</dbReference>
<dbReference type="PROSITE" id="PS50110">
    <property type="entry name" value="RESPONSE_REGULATORY"/>
    <property type="match status" value="1"/>
</dbReference>
<gene>
    <name evidence="10" type="ORF">ACFPT7_13410</name>
</gene>
<dbReference type="SUPFAM" id="SSF46894">
    <property type="entry name" value="C-terminal effector domain of the bipartite response regulators"/>
    <property type="match status" value="1"/>
</dbReference>
<keyword evidence="5" id="KW-0804">Transcription</keyword>
<dbReference type="InterPro" id="IPR001867">
    <property type="entry name" value="OmpR/PhoB-type_DNA-bd"/>
</dbReference>
<evidence type="ECO:0000313" key="10">
    <source>
        <dbReference type="EMBL" id="MFC5863296.1"/>
    </source>
</evidence>
<reference evidence="11" key="1">
    <citation type="journal article" date="2019" name="Int. J. Syst. Evol. Microbiol.">
        <title>The Global Catalogue of Microorganisms (GCM) 10K type strain sequencing project: providing services to taxonomists for standard genome sequencing and annotation.</title>
        <authorList>
            <consortium name="The Broad Institute Genomics Platform"/>
            <consortium name="The Broad Institute Genome Sequencing Center for Infectious Disease"/>
            <person name="Wu L."/>
            <person name="Ma J."/>
        </authorList>
    </citation>
    <scope>NUCLEOTIDE SEQUENCE [LARGE SCALE GENOMIC DNA]</scope>
    <source>
        <strain evidence="11">JCM 4087</strain>
    </source>
</reference>
<dbReference type="InterPro" id="IPR016032">
    <property type="entry name" value="Sig_transdc_resp-reg_C-effctor"/>
</dbReference>
<dbReference type="InterPro" id="IPR011006">
    <property type="entry name" value="CheY-like_superfamily"/>
</dbReference>
<evidence type="ECO:0000256" key="6">
    <source>
        <dbReference type="PROSITE-ProRule" id="PRU00169"/>
    </source>
</evidence>